<dbReference type="VEuPathDB" id="FungiDB:PABG_11889"/>
<dbReference type="Proteomes" id="UP000242814">
    <property type="component" value="Unassembled WGS sequence"/>
</dbReference>
<organism evidence="1 2">
    <name type="scientific">Paracoccidioides brasiliensis</name>
    <dbReference type="NCBI Taxonomy" id="121759"/>
    <lineage>
        <taxon>Eukaryota</taxon>
        <taxon>Fungi</taxon>
        <taxon>Dikarya</taxon>
        <taxon>Ascomycota</taxon>
        <taxon>Pezizomycotina</taxon>
        <taxon>Eurotiomycetes</taxon>
        <taxon>Eurotiomycetidae</taxon>
        <taxon>Onygenales</taxon>
        <taxon>Ajellomycetaceae</taxon>
        <taxon>Paracoccidioides</taxon>
    </lineage>
</organism>
<proteinExistence type="predicted"/>
<sequence length="198" mass="22566">MVLPVVNPNDESGAASYVSWLLNELRTGQRCRLLSRSPEDYGTYAEVRNPLFALGWLEIKTTLHSQTQNSSLQLWSRYDVPVSKVATVQQASMDKLFRLKCDGPYFNKGKEKMTTFVIDQAASHSVWRALNLHVLGNAITWPESTEYFIPSNDFIGIVRTVRDKAHMMEIAALSHIYLLITKQKENTARMLGFERRAV</sequence>
<evidence type="ECO:0000313" key="2">
    <source>
        <dbReference type="Proteomes" id="UP000242814"/>
    </source>
</evidence>
<dbReference type="AlphaFoldDB" id="A0A1D2J4L9"/>
<protein>
    <submittedName>
        <fullName evidence="1">Uncharacterized protein</fullName>
    </submittedName>
</protein>
<reference evidence="1 2" key="1">
    <citation type="submission" date="2016-06" db="EMBL/GenBank/DDBJ databases">
        <authorList>
            <person name="Kjaerup R.B."/>
            <person name="Dalgaard T.S."/>
            <person name="Juul-Madsen H.R."/>
        </authorList>
    </citation>
    <scope>NUCLEOTIDE SEQUENCE [LARGE SCALE GENOMIC DNA]</scope>
    <source>
        <strain evidence="1 2">Pb300</strain>
    </source>
</reference>
<gene>
    <name evidence="1" type="ORF">ACO22_07452</name>
</gene>
<accession>A0A1D2J4L9</accession>
<evidence type="ECO:0000313" key="1">
    <source>
        <dbReference type="EMBL" id="ODH13239.1"/>
    </source>
</evidence>
<comment type="caution">
    <text evidence="1">The sequence shown here is derived from an EMBL/GenBank/DDBJ whole genome shotgun (WGS) entry which is preliminary data.</text>
</comment>
<dbReference type="VEuPathDB" id="FungiDB:PADG_04480"/>
<dbReference type="EMBL" id="LZYO01000538">
    <property type="protein sequence ID" value="ODH13239.1"/>
    <property type="molecule type" value="Genomic_DNA"/>
</dbReference>
<name>A0A1D2J4L9_PARBR</name>